<gene>
    <name evidence="2" type="ORF">S12H4_43544</name>
</gene>
<dbReference type="InterPro" id="IPR007698">
    <property type="entry name" value="AlaDH/PNT_NAD(H)-bd"/>
</dbReference>
<dbReference type="SUPFAM" id="SSF51735">
    <property type="entry name" value="NAD(P)-binding Rossmann-fold domains"/>
    <property type="match status" value="1"/>
</dbReference>
<protein>
    <recommendedName>
        <fullName evidence="1">Alanine dehydrogenase/pyridine nucleotide transhydrogenase NAD(H)-binding domain-containing protein</fullName>
    </recommendedName>
</protein>
<comment type="caution">
    <text evidence="2">The sequence shown here is derived from an EMBL/GenBank/DDBJ whole genome shotgun (WGS) entry which is preliminary data.</text>
</comment>
<dbReference type="InterPro" id="IPR036291">
    <property type="entry name" value="NAD(P)-bd_dom_sf"/>
</dbReference>
<dbReference type="EMBL" id="BARW01026734">
    <property type="protein sequence ID" value="GAJ08713.1"/>
    <property type="molecule type" value="Genomic_DNA"/>
</dbReference>
<accession>X1TTP5</accession>
<organism evidence="2">
    <name type="scientific">marine sediment metagenome</name>
    <dbReference type="NCBI Taxonomy" id="412755"/>
    <lineage>
        <taxon>unclassified sequences</taxon>
        <taxon>metagenomes</taxon>
        <taxon>ecological metagenomes</taxon>
    </lineage>
</organism>
<feature type="domain" description="Alanine dehydrogenase/pyridine nucleotide transhydrogenase NAD(H)-binding" evidence="1">
    <location>
        <begin position="45"/>
        <end position="168"/>
    </location>
</feature>
<dbReference type="Gene3D" id="3.40.50.720">
    <property type="entry name" value="NAD(P)-binding Rossmann-like Domain"/>
    <property type="match status" value="1"/>
</dbReference>
<name>X1TTP5_9ZZZZ</name>
<reference evidence="2" key="1">
    <citation type="journal article" date="2014" name="Front. Microbiol.">
        <title>High frequency of phylogenetically diverse reductive dehalogenase-homologous genes in deep subseafloor sedimentary metagenomes.</title>
        <authorList>
            <person name="Kawai M."/>
            <person name="Futagami T."/>
            <person name="Toyoda A."/>
            <person name="Takaki Y."/>
            <person name="Nishi S."/>
            <person name="Hori S."/>
            <person name="Arai W."/>
            <person name="Tsubouchi T."/>
            <person name="Morono Y."/>
            <person name="Uchiyama I."/>
            <person name="Ito T."/>
            <person name="Fujiyama A."/>
            <person name="Inagaki F."/>
            <person name="Takami H."/>
        </authorList>
    </citation>
    <scope>NUCLEOTIDE SEQUENCE</scope>
    <source>
        <strain evidence="2">Expedition CK06-06</strain>
    </source>
</reference>
<dbReference type="SMART" id="SM01002">
    <property type="entry name" value="AlaDh_PNT_C"/>
    <property type="match status" value="1"/>
</dbReference>
<sequence length="223" mass="25530">DLLKKHNIFAIPMEEIKNSFGDRKIEALHETGYLGMKKGLELWVAAQKHKNPLKCVVKVMGYGPVAWGAIRFAARNFISVTILNKKDFYKMKKHIPGTDILVNCVNWPFERRGKELIITKEQVKKCMRHGSVIVDLVVNPLGHSPIETCRPTYLDNNQYQEEGVWHTCCWGWPNYNPKKASELYSKLIVPHIIEIIAKGPLNVGENIRRAYVNIEALIELPLS</sequence>
<feature type="non-terminal residue" evidence="2">
    <location>
        <position position="1"/>
    </location>
</feature>
<evidence type="ECO:0000313" key="2">
    <source>
        <dbReference type="EMBL" id="GAJ08713.1"/>
    </source>
</evidence>
<evidence type="ECO:0000259" key="1">
    <source>
        <dbReference type="SMART" id="SM01002"/>
    </source>
</evidence>
<dbReference type="AlphaFoldDB" id="X1TTP5"/>
<proteinExistence type="predicted"/>
<dbReference type="Pfam" id="PF01262">
    <property type="entry name" value="AlaDh_PNT_C"/>
    <property type="match status" value="1"/>
</dbReference>